<evidence type="ECO:0000256" key="2">
    <source>
        <dbReference type="ARBA" id="ARBA00004323"/>
    </source>
</evidence>
<protein>
    <recommendedName>
        <fullName evidence="5 17">Polypeptide N-acetylgalactosaminyltransferase</fullName>
        <ecNumber evidence="17">2.4.1.-</ecNumber>
    </recommendedName>
    <alternativeName>
        <fullName evidence="17">Protein-UDP acetylgalactosaminyltransferase</fullName>
    </alternativeName>
</protein>
<dbReference type="Pfam" id="PF00652">
    <property type="entry name" value="Ricin_B_lectin"/>
    <property type="match status" value="1"/>
</dbReference>
<evidence type="ECO:0000256" key="7">
    <source>
        <dbReference type="ARBA" id="ARBA00022679"/>
    </source>
</evidence>
<proteinExistence type="inferred from homology"/>
<sequence>MRWRAKNLIKIVLLLSCVSFAYYFFMFHQDEATKHTSRNRPDQFDYHENVRAQKEEYHNDAGHKNFPNDQLLPVGKDALPFSWEKRGPGDFDYPKYVPDRLGNYESQTPDQKRAGAGEYGEEVLLDASLETAVKGVIAEFGFNTIASDRVSLDRAPKDLRHTQCKHWDYPPRLTTVSVVIVFHNEAWSPLMRTVHNVINYTPKEYLHEIVMIDDGSHKDHLGSKLDEYIIKFNGLVKLYRNSRREGLIRARSIGAKKSTGEILIYLDAHCEAEPNWLPPLITPILNDRRACTVPLIDVIDGNKYTFTEQAGGDSDGLARGAWDWSFQWKRIPLTKVEKANRKQLTQPYRSPAMAGGLFAIDRDFFFEIGLYDDGLEIWGGENFELSYKVWMCGGQLLFVPCSRVGHVYRLPGWNGNPPPAYVAKDAVLRNYKRVIETWWDEYSQYFYMRRPEVKRIDTGDLTKQKAIRQTLQCRSFDWFMKEIAYDIPKHFPLVEPPSGASGQLKNIGTNKCLDGKNGGSGSPIYVSDCDKAGGELNWWLTWHEDIRPGIGSPDHARKVCLDCVGRDNVASFWECHHMQGNQLWKYIYDLRQLYHSVSSSCLEASPGESKVYARECNHNNVNQLWTWTNVNITQLATFNTNLHKAAFVVDV</sequence>
<name>A0ABP0F520_CLALP</name>
<comment type="caution">
    <text evidence="19">The sequence shown here is derived from an EMBL/GenBank/DDBJ whole genome shotgun (WGS) entry which is preliminary data.</text>
</comment>
<dbReference type="PANTHER" id="PTHR11675:SF68">
    <property type="entry name" value="N-ACETYLGALACTOSAMINYLTRANSFERASE 7"/>
    <property type="match status" value="1"/>
</dbReference>
<comment type="pathway">
    <text evidence="3 17">Protein modification; protein glycosylation.</text>
</comment>
<dbReference type="EMBL" id="CAWYQH010000013">
    <property type="protein sequence ID" value="CAK8674801.1"/>
    <property type="molecule type" value="Genomic_DNA"/>
</dbReference>
<dbReference type="SUPFAM" id="SSF53448">
    <property type="entry name" value="Nucleotide-diphospho-sugar transferases"/>
    <property type="match status" value="1"/>
</dbReference>
<keyword evidence="13 17" id="KW-0333">Golgi apparatus</keyword>
<keyword evidence="8 17" id="KW-0812">Transmembrane</keyword>
<evidence type="ECO:0000313" key="20">
    <source>
        <dbReference type="Proteomes" id="UP001642483"/>
    </source>
</evidence>
<evidence type="ECO:0000256" key="13">
    <source>
        <dbReference type="ARBA" id="ARBA00023034"/>
    </source>
</evidence>
<keyword evidence="12 17" id="KW-1133">Transmembrane helix</keyword>
<dbReference type="PANTHER" id="PTHR11675">
    <property type="entry name" value="N-ACETYLGALACTOSAMINYLTRANSFERASE"/>
    <property type="match status" value="1"/>
</dbReference>
<evidence type="ECO:0000256" key="15">
    <source>
        <dbReference type="ARBA" id="ARBA00023157"/>
    </source>
</evidence>
<evidence type="ECO:0000256" key="4">
    <source>
        <dbReference type="ARBA" id="ARBA00005680"/>
    </source>
</evidence>
<keyword evidence="20" id="KW-1185">Reference proteome</keyword>
<dbReference type="Proteomes" id="UP001642483">
    <property type="component" value="Unassembled WGS sequence"/>
</dbReference>
<feature type="domain" description="Ricin B lectin" evidence="18">
    <location>
        <begin position="501"/>
        <end position="628"/>
    </location>
</feature>
<dbReference type="SUPFAM" id="SSF50370">
    <property type="entry name" value="Ricin B-like lectins"/>
    <property type="match status" value="1"/>
</dbReference>
<dbReference type="SMART" id="SM00458">
    <property type="entry name" value="RICIN"/>
    <property type="match status" value="1"/>
</dbReference>
<evidence type="ECO:0000259" key="18">
    <source>
        <dbReference type="SMART" id="SM00458"/>
    </source>
</evidence>
<evidence type="ECO:0000256" key="14">
    <source>
        <dbReference type="ARBA" id="ARBA00023136"/>
    </source>
</evidence>
<evidence type="ECO:0000256" key="5">
    <source>
        <dbReference type="ARBA" id="ARBA00012644"/>
    </source>
</evidence>
<evidence type="ECO:0000256" key="12">
    <source>
        <dbReference type="ARBA" id="ARBA00022989"/>
    </source>
</evidence>
<dbReference type="EC" id="2.4.1.-" evidence="17"/>
<accession>A0ABP0F520</accession>
<gene>
    <name evidence="19" type="ORF">CVLEPA_LOCUS4463</name>
</gene>
<dbReference type="InterPro" id="IPR001173">
    <property type="entry name" value="Glyco_trans_2-like"/>
</dbReference>
<dbReference type="Gene3D" id="3.90.550.10">
    <property type="entry name" value="Spore Coat Polysaccharide Biosynthesis Protein SpsA, Chain A"/>
    <property type="match status" value="1"/>
</dbReference>
<evidence type="ECO:0000256" key="3">
    <source>
        <dbReference type="ARBA" id="ARBA00004922"/>
    </source>
</evidence>
<evidence type="ECO:0000256" key="17">
    <source>
        <dbReference type="RuleBase" id="RU361242"/>
    </source>
</evidence>
<dbReference type="InterPro" id="IPR045885">
    <property type="entry name" value="GalNAc-T"/>
</dbReference>
<evidence type="ECO:0000256" key="6">
    <source>
        <dbReference type="ARBA" id="ARBA00022676"/>
    </source>
</evidence>
<reference evidence="19 20" key="1">
    <citation type="submission" date="2024-02" db="EMBL/GenBank/DDBJ databases">
        <authorList>
            <person name="Daric V."/>
            <person name="Darras S."/>
        </authorList>
    </citation>
    <scope>NUCLEOTIDE SEQUENCE [LARGE SCALE GENOMIC DNA]</scope>
</reference>
<evidence type="ECO:0000256" key="8">
    <source>
        <dbReference type="ARBA" id="ARBA00022692"/>
    </source>
</evidence>
<dbReference type="Gene3D" id="2.80.10.50">
    <property type="match status" value="1"/>
</dbReference>
<keyword evidence="15 17" id="KW-1015">Disulfide bond</keyword>
<dbReference type="InterPro" id="IPR029044">
    <property type="entry name" value="Nucleotide-diphossugar_trans"/>
</dbReference>
<keyword evidence="6 17" id="KW-0328">Glycosyltransferase</keyword>
<keyword evidence="9" id="KW-0479">Metal-binding</keyword>
<evidence type="ECO:0000256" key="11">
    <source>
        <dbReference type="ARBA" id="ARBA00022968"/>
    </source>
</evidence>
<keyword evidence="10 17" id="KW-0430">Lectin</keyword>
<keyword evidence="16 17" id="KW-0464">Manganese</keyword>
<organism evidence="19 20">
    <name type="scientific">Clavelina lepadiformis</name>
    <name type="common">Light-bulb sea squirt</name>
    <name type="synonym">Ascidia lepadiformis</name>
    <dbReference type="NCBI Taxonomy" id="159417"/>
    <lineage>
        <taxon>Eukaryota</taxon>
        <taxon>Metazoa</taxon>
        <taxon>Chordata</taxon>
        <taxon>Tunicata</taxon>
        <taxon>Ascidiacea</taxon>
        <taxon>Aplousobranchia</taxon>
        <taxon>Clavelinidae</taxon>
        <taxon>Clavelina</taxon>
    </lineage>
</organism>
<keyword evidence="7 17" id="KW-0808">Transferase</keyword>
<evidence type="ECO:0000256" key="1">
    <source>
        <dbReference type="ARBA" id="ARBA00001936"/>
    </source>
</evidence>
<comment type="similarity">
    <text evidence="4 17">Belongs to the glycosyltransferase 2 family. GalNAc-T subfamily.</text>
</comment>
<evidence type="ECO:0000256" key="16">
    <source>
        <dbReference type="ARBA" id="ARBA00023211"/>
    </source>
</evidence>
<dbReference type="CDD" id="cd02510">
    <property type="entry name" value="pp-GalNAc-T"/>
    <property type="match status" value="1"/>
</dbReference>
<dbReference type="Pfam" id="PF00535">
    <property type="entry name" value="Glycos_transf_2"/>
    <property type="match status" value="1"/>
</dbReference>
<comment type="subcellular location">
    <subcellularLocation>
        <location evidence="2 17">Golgi apparatus membrane</location>
        <topology evidence="2 17">Single-pass type II membrane protein</topology>
    </subcellularLocation>
</comment>
<dbReference type="CDD" id="cd23439">
    <property type="entry name" value="beta-trefoil_Ricin_GALNT10-like"/>
    <property type="match status" value="1"/>
</dbReference>
<evidence type="ECO:0000256" key="10">
    <source>
        <dbReference type="ARBA" id="ARBA00022734"/>
    </source>
</evidence>
<evidence type="ECO:0000313" key="19">
    <source>
        <dbReference type="EMBL" id="CAK8674801.1"/>
    </source>
</evidence>
<feature type="transmembrane region" description="Helical" evidence="17">
    <location>
        <begin position="7"/>
        <end position="25"/>
    </location>
</feature>
<evidence type="ECO:0000256" key="9">
    <source>
        <dbReference type="ARBA" id="ARBA00022723"/>
    </source>
</evidence>
<dbReference type="InterPro" id="IPR000772">
    <property type="entry name" value="Ricin_B_lectin"/>
</dbReference>
<keyword evidence="11" id="KW-0735">Signal-anchor</keyword>
<dbReference type="PROSITE" id="PS50231">
    <property type="entry name" value="RICIN_B_LECTIN"/>
    <property type="match status" value="1"/>
</dbReference>
<comment type="cofactor">
    <cofactor evidence="1 17">
        <name>Mn(2+)</name>
        <dbReference type="ChEBI" id="CHEBI:29035"/>
    </cofactor>
</comment>
<keyword evidence="14 17" id="KW-0472">Membrane</keyword>
<dbReference type="InterPro" id="IPR035992">
    <property type="entry name" value="Ricin_B-like_lectins"/>
</dbReference>